<accession>A0AAJ4UV91</accession>
<evidence type="ECO:0000256" key="2">
    <source>
        <dbReference type="ARBA" id="ARBA00022475"/>
    </source>
</evidence>
<evidence type="ECO:0000256" key="4">
    <source>
        <dbReference type="ARBA" id="ARBA00022989"/>
    </source>
</evidence>
<feature type="transmembrane region" description="Helical" evidence="6">
    <location>
        <begin position="388"/>
        <end position="410"/>
    </location>
</feature>
<feature type="transmembrane region" description="Helical" evidence="6">
    <location>
        <begin position="113"/>
        <end position="139"/>
    </location>
</feature>
<name>A0AAJ4UV91_9EURY</name>
<feature type="transmembrane region" description="Helical" evidence="6">
    <location>
        <begin position="54"/>
        <end position="84"/>
    </location>
</feature>
<protein>
    <submittedName>
        <fullName evidence="8">Flagella assembly protein j</fullName>
    </submittedName>
</protein>
<evidence type="ECO:0000256" key="1">
    <source>
        <dbReference type="ARBA" id="ARBA00004651"/>
    </source>
</evidence>
<reference evidence="8 9" key="1">
    <citation type="submission" date="2018-11" db="EMBL/GenBank/DDBJ databases">
        <title>Genome sequences of Natronomonas sp. CBA1133.</title>
        <authorList>
            <person name="Roh S.W."/>
            <person name="Cha I.-T."/>
        </authorList>
    </citation>
    <scope>NUCLEOTIDE SEQUENCE [LARGE SCALE GENOMIC DNA]</scope>
    <source>
        <strain evidence="8 9">CBA1133</strain>
    </source>
</reference>
<dbReference type="PANTHER" id="PTHR35402:SF1">
    <property type="entry name" value="TYPE II SECRETION SYSTEM PROTEIN GSPF DOMAIN-CONTAINING PROTEIN"/>
    <property type="match status" value="1"/>
</dbReference>
<keyword evidence="8" id="KW-0966">Cell projection</keyword>
<comment type="caution">
    <text evidence="8">The sequence shown here is derived from an EMBL/GenBank/DDBJ whole genome shotgun (WGS) entry which is preliminary data.</text>
</comment>
<evidence type="ECO:0000256" key="6">
    <source>
        <dbReference type="SAM" id="Phobius"/>
    </source>
</evidence>
<keyword evidence="9" id="KW-1185">Reference proteome</keyword>
<dbReference type="Pfam" id="PF00482">
    <property type="entry name" value="T2SSF"/>
    <property type="match status" value="2"/>
</dbReference>
<feature type="transmembrane region" description="Helical" evidence="6">
    <location>
        <begin position="631"/>
        <end position="650"/>
    </location>
</feature>
<sequence>MAAPTAGATRPPRERMGDRMFPLYRRLFGEDSDFVATVDDKLGECLRDDPVEMFLAVALGYGVILGLSLWALGVALAYGVLLVFNPDLGEVVNVSVANPTLAATLEALQVPSFLLLSGLLLGTIGFVVGFGAPVGNLWIQSGERKREINVLMPDAISFMYALSIGGLNQMEILEAVAEADDVYGEVSREFQVILNETGYFDTAYRTTIRNRSTQTPSDEFAQFLTDMLSILASGGDMTDFLDQKKDKHMRTAKQQQEATLETLQLFGEMYLTLSLFPLLLIITMVAVSLMSGPKTLLLTGTVYALIPLLSVAFIVMISTVKQDDPGDGYLRPKNVDFQEPDSILSIGPIESYDTDRSLFSTIRSQEGRMRLKAIARRPHVLFRERPEFTLFFTLPVAVAAVAFGVTSGLIPTSRPEFVESYLSATIVLVYVPVYVMGVPYAIFYQLRQSKRSGITGKLTDSLRKLASANDTGQTLLESFGTVADTSSGRLAQEFEIIRGKVTYGTSVKQALVEMNNKFHLPRLARSVKLVSEAQEASSEITDVLSTAAQASENQDDLEREQKQGAQMQMVIIIMAFMTMLGVIAILKLRFLGPMADLASAGASSGGGGGPAGAGAGSGFGSSVNVQRLEMFFFHAVTIQAVAAGFIAGYMRSGKLLNGVKLSVVLITFPLLVFLAT</sequence>
<keyword evidence="4 6" id="KW-1133">Transmembrane helix</keyword>
<evidence type="ECO:0000313" key="9">
    <source>
        <dbReference type="Proteomes" id="UP000270581"/>
    </source>
</evidence>
<keyword evidence="8" id="KW-0282">Flagellum</keyword>
<dbReference type="GO" id="GO:0005886">
    <property type="term" value="C:plasma membrane"/>
    <property type="evidence" value="ECO:0007669"/>
    <property type="project" value="UniProtKB-SubCell"/>
</dbReference>
<evidence type="ECO:0000259" key="7">
    <source>
        <dbReference type="Pfam" id="PF00482"/>
    </source>
</evidence>
<keyword evidence="5 6" id="KW-0472">Membrane</keyword>
<feature type="transmembrane region" description="Helical" evidence="6">
    <location>
        <begin position="569"/>
        <end position="590"/>
    </location>
</feature>
<feature type="domain" description="Type II secretion system protein GspF" evidence="7">
    <location>
        <begin position="157"/>
        <end position="284"/>
    </location>
</feature>
<evidence type="ECO:0000313" key="8">
    <source>
        <dbReference type="EMBL" id="RNJ25747.1"/>
    </source>
</evidence>
<dbReference type="InterPro" id="IPR018076">
    <property type="entry name" value="T2SS_GspF_dom"/>
</dbReference>
<dbReference type="RefSeq" id="WP_075938019.1">
    <property type="nucleotide sequence ID" value="NZ_BDJH01000002.1"/>
</dbReference>
<dbReference type="Gene3D" id="1.20.81.30">
    <property type="entry name" value="Type II secretion system (T2SS), domain F"/>
    <property type="match status" value="1"/>
</dbReference>
<dbReference type="InterPro" id="IPR056569">
    <property type="entry name" value="ArlJ-like"/>
</dbReference>
<feature type="transmembrane region" description="Helical" evidence="6">
    <location>
        <begin position="296"/>
        <end position="317"/>
    </location>
</feature>
<feature type="transmembrane region" description="Helical" evidence="6">
    <location>
        <begin position="657"/>
        <end position="675"/>
    </location>
</feature>
<proteinExistence type="predicted"/>
<feature type="domain" description="Type II secretion system protein GspF" evidence="7">
    <location>
        <begin position="462"/>
        <end position="586"/>
    </location>
</feature>
<keyword evidence="8" id="KW-0969">Cilium</keyword>
<keyword evidence="2" id="KW-1003">Cell membrane</keyword>
<comment type="subcellular location">
    <subcellularLocation>
        <location evidence="1">Cell membrane</location>
        <topology evidence="1">Multi-pass membrane protein</topology>
    </subcellularLocation>
</comment>
<evidence type="ECO:0000256" key="5">
    <source>
        <dbReference type="ARBA" id="ARBA00023136"/>
    </source>
</evidence>
<dbReference type="InterPro" id="IPR042094">
    <property type="entry name" value="T2SS_GspF_sf"/>
</dbReference>
<feature type="transmembrane region" description="Helical" evidence="6">
    <location>
        <begin position="422"/>
        <end position="443"/>
    </location>
</feature>
<evidence type="ECO:0000256" key="3">
    <source>
        <dbReference type="ARBA" id="ARBA00022692"/>
    </source>
</evidence>
<dbReference type="Proteomes" id="UP000270581">
    <property type="component" value="Unassembled WGS sequence"/>
</dbReference>
<dbReference type="AlphaFoldDB" id="A0AAJ4UV91"/>
<gene>
    <name evidence="8" type="ORF">Nmn1133_02940</name>
</gene>
<dbReference type="PANTHER" id="PTHR35402">
    <property type="entry name" value="INTEGRAL MEMBRANE PROTEIN-RELATED"/>
    <property type="match status" value="1"/>
</dbReference>
<organism evidence="8 9">
    <name type="scientific">Halosegnis longus</name>
    <dbReference type="NCBI Taxonomy" id="2216012"/>
    <lineage>
        <taxon>Archaea</taxon>
        <taxon>Methanobacteriati</taxon>
        <taxon>Methanobacteriota</taxon>
        <taxon>Stenosarchaea group</taxon>
        <taxon>Halobacteria</taxon>
        <taxon>Halobacteriales</taxon>
        <taxon>Natronomonadaceae</taxon>
        <taxon>Halosegnis</taxon>
    </lineage>
</organism>
<dbReference type="EMBL" id="RJJC01000001">
    <property type="protein sequence ID" value="RNJ25747.1"/>
    <property type="molecule type" value="Genomic_DNA"/>
</dbReference>
<feature type="transmembrane region" description="Helical" evidence="6">
    <location>
        <begin position="270"/>
        <end position="290"/>
    </location>
</feature>
<keyword evidence="3 6" id="KW-0812">Transmembrane</keyword>